<gene>
    <name evidence="2" type="ORF">SRT_16800</name>
</gene>
<dbReference type="PROSITE" id="PS50846">
    <property type="entry name" value="HMA_2"/>
    <property type="match status" value="1"/>
</dbReference>
<feature type="domain" description="HMA" evidence="1">
    <location>
        <begin position="1"/>
        <end position="64"/>
    </location>
</feature>
<protein>
    <submittedName>
        <fullName evidence="2">Copper-transporting ATPase</fullName>
    </submittedName>
</protein>
<dbReference type="CDD" id="cd00371">
    <property type="entry name" value="HMA"/>
    <property type="match status" value="1"/>
</dbReference>
<dbReference type="EMBL" id="AP014612">
    <property type="protein sequence ID" value="BAQ24941.1"/>
    <property type="molecule type" value="Genomic_DNA"/>
</dbReference>
<dbReference type="InterPro" id="IPR036163">
    <property type="entry name" value="HMA_dom_sf"/>
</dbReference>
<dbReference type="Proteomes" id="UP000217758">
    <property type="component" value="Chromosome"/>
</dbReference>
<evidence type="ECO:0000313" key="2">
    <source>
        <dbReference type="EMBL" id="BAQ24941.1"/>
    </source>
</evidence>
<dbReference type="KEGG" id="strg:SRT_16800"/>
<sequence length="67" mass="7570">MEKIYHIDGLKCQGCADNVTKRFSELKKVDDVKVDLDKKEVTITGNPSKWSLKRALKGTNYELGAEI</sequence>
<dbReference type="AlphaFoldDB" id="A0A1L7LL91"/>
<reference evidence="2 3" key="1">
    <citation type="journal article" date="2016" name="Microbiol. Immunol.">
        <title>Complete genome sequence of Streptococcus troglodytae TKU31 isolated from the oral cavity of a chimpanzee (Pan troglodytes).</title>
        <authorList>
            <person name="Okamoto M."/>
            <person name="Naito M."/>
            <person name="Miyanohara M."/>
            <person name="Imai S."/>
            <person name="Nomura Y."/>
            <person name="Saito W."/>
            <person name="Momoi Y."/>
            <person name="Takada K."/>
            <person name="Miyabe-Nishiwaki T."/>
            <person name="Tomonaga M."/>
            <person name="Hanada N."/>
        </authorList>
    </citation>
    <scope>NUCLEOTIDE SEQUENCE [LARGE SCALE GENOMIC DNA]</scope>
    <source>
        <strain evidence="3">TKU 31</strain>
    </source>
</reference>
<accession>A0A1L7LL91</accession>
<evidence type="ECO:0000259" key="1">
    <source>
        <dbReference type="PROSITE" id="PS50846"/>
    </source>
</evidence>
<dbReference type="RefSeq" id="WP_128833724.1">
    <property type="nucleotide sequence ID" value="NZ_AP014612.1"/>
</dbReference>
<dbReference type="Pfam" id="PF00403">
    <property type="entry name" value="HMA"/>
    <property type="match status" value="1"/>
</dbReference>
<dbReference type="Gene3D" id="3.30.70.100">
    <property type="match status" value="1"/>
</dbReference>
<name>A0A1L7LL91_9STRE</name>
<proteinExistence type="predicted"/>
<organism evidence="2 3">
    <name type="scientific">Streptococcus troglodytae</name>
    <dbReference type="NCBI Taxonomy" id="1111760"/>
    <lineage>
        <taxon>Bacteria</taxon>
        <taxon>Bacillati</taxon>
        <taxon>Bacillota</taxon>
        <taxon>Bacilli</taxon>
        <taxon>Lactobacillales</taxon>
        <taxon>Streptococcaceae</taxon>
        <taxon>Streptococcus</taxon>
    </lineage>
</organism>
<keyword evidence="3" id="KW-1185">Reference proteome</keyword>
<dbReference type="GO" id="GO:0046872">
    <property type="term" value="F:metal ion binding"/>
    <property type="evidence" value="ECO:0007669"/>
    <property type="project" value="InterPro"/>
</dbReference>
<dbReference type="InterPro" id="IPR006121">
    <property type="entry name" value="HMA_dom"/>
</dbReference>
<evidence type="ECO:0000313" key="3">
    <source>
        <dbReference type="Proteomes" id="UP000217758"/>
    </source>
</evidence>
<dbReference type="SUPFAM" id="SSF55008">
    <property type="entry name" value="HMA, heavy metal-associated domain"/>
    <property type="match status" value="1"/>
</dbReference>